<keyword evidence="3" id="KW-0862">Zinc</keyword>
<feature type="non-terminal residue" evidence="6">
    <location>
        <position position="114"/>
    </location>
</feature>
<feature type="domain" description="GRF-type" evidence="5">
    <location>
        <begin position="7"/>
        <end position="47"/>
    </location>
</feature>
<protein>
    <recommendedName>
        <fullName evidence="5">GRF-type domain-containing protein</fullName>
    </recommendedName>
</protein>
<evidence type="ECO:0000259" key="5">
    <source>
        <dbReference type="PROSITE" id="PS51999"/>
    </source>
</evidence>
<keyword evidence="1" id="KW-0479">Metal-binding</keyword>
<proteinExistence type="predicted"/>
<reference evidence="6" key="1">
    <citation type="submission" date="2023-03" db="EMBL/GenBank/DDBJ databases">
        <title>Chromosome-scale reference genome and RAD-based genetic map of yellow starthistle (Centaurea solstitialis) reveal putative structural variation and QTLs associated with invader traits.</title>
        <authorList>
            <person name="Reatini B."/>
            <person name="Cang F.A."/>
            <person name="Jiang Q."/>
            <person name="Mckibben M.T.W."/>
            <person name="Barker M.S."/>
            <person name="Rieseberg L.H."/>
            <person name="Dlugosch K.M."/>
        </authorList>
    </citation>
    <scope>NUCLEOTIDE SEQUENCE</scope>
    <source>
        <strain evidence="6">CAN-66</strain>
        <tissue evidence="6">Leaf</tissue>
    </source>
</reference>
<dbReference type="Proteomes" id="UP001172457">
    <property type="component" value="Chromosome 4"/>
</dbReference>
<dbReference type="Pfam" id="PF06839">
    <property type="entry name" value="Zn_ribbon_GRF"/>
    <property type="match status" value="1"/>
</dbReference>
<gene>
    <name evidence="6" type="ORF">OSB04_017818</name>
</gene>
<comment type="caution">
    <text evidence="6">The sequence shown here is derived from an EMBL/GenBank/DDBJ whole genome shotgun (WGS) entry which is preliminary data.</text>
</comment>
<keyword evidence="7" id="KW-1185">Reference proteome</keyword>
<evidence type="ECO:0000256" key="2">
    <source>
        <dbReference type="ARBA" id="ARBA00022771"/>
    </source>
</evidence>
<dbReference type="AlphaFoldDB" id="A0AA38TB63"/>
<keyword evidence="2 4" id="KW-0863">Zinc-finger</keyword>
<evidence type="ECO:0000256" key="3">
    <source>
        <dbReference type="ARBA" id="ARBA00022833"/>
    </source>
</evidence>
<dbReference type="EMBL" id="JARYMX010000004">
    <property type="protein sequence ID" value="KAJ9553773.1"/>
    <property type="molecule type" value="Genomic_DNA"/>
</dbReference>
<evidence type="ECO:0000256" key="4">
    <source>
        <dbReference type="PROSITE-ProRule" id="PRU01343"/>
    </source>
</evidence>
<name>A0AA38TB63_9ASTR</name>
<evidence type="ECO:0000256" key="1">
    <source>
        <dbReference type="ARBA" id="ARBA00022723"/>
    </source>
</evidence>
<dbReference type="GO" id="GO:0008270">
    <property type="term" value="F:zinc ion binding"/>
    <property type="evidence" value="ECO:0007669"/>
    <property type="project" value="UniProtKB-KW"/>
</dbReference>
<accession>A0AA38TB63</accession>
<dbReference type="PANTHER" id="PTHR33248">
    <property type="entry name" value="ZINC ION-BINDING PROTEIN"/>
    <property type="match status" value="1"/>
</dbReference>
<evidence type="ECO:0000313" key="6">
    <source>
        <dbReference type="EMBL" id="KAJ9553773.1"/>
    </source>
</evidence>
<evidence type="ECO:0000313" key="7">
    <source>
        <dbReference type="Proteomes" id="UP001172457"/>
    </source>
</evidence>
<dbReference type="PROSITE" id="PS51999">
    <property type="entry name" value="ZF_GRF"/>
    <property type="match status" value="1"/>
</dbReference>
<sequence length="114" mass="13173">MAPPPRCNCGSIGSIKTSWTSRNPGRRFYSCSNKEQRCGFIRWFDPPMCSRSMEVIPGLLNSKNQVDAKIKEVEHEARKWKLLFFITCVIIIRGKQYATQFNRQLNNDVEGNKC</sequence>
<organism evidence="6 7">
    <name type="scientific">Centaurea solstitialis</name>
    <name type="common">yellow star-thistle</name>
    <dbReference type="NCBI Taxonomy" id="347529"/>
    <lineage>
        <taxon>Eukaryota</taxon>
        <taxon>Viridiplantae</taxon>
        <taxon>Streptophyta</taxon>
        <taxon>Embryophyta</taxon>
        <taxon>Tracheophyta</taxon>
        <taxon>Spermatophyta</taxon>
        <taxon>Magnoliopsida</taxon>
        <taxon>eudicotyledons</taxon>
        <taxon>Gunneridae</taxon>
        <taxon>Pentapetalae</taxon>
        <taxon>asterids</taxon>
        <taxon>campanulids</taxon>
        <taxon>Asterales</taxon>
        <taxon>Asteraceae</taxon>
        <taxon>Carduoideae</taxon>
        <taxon>Cardueae</taxon>
        <taxon>Centaureinae</taxon>
        <taxon>Centaurea</taxon>
    </lineage>
</organism>
<dbReference type="InterPro" id="IPR010666">
    <property type="entry name" value="Znf_GRF"/>
</dbReference>